<evidence type="ECO:0000313" key="2">
    <source>
        <dbReference type="Proteomes" id="UP000198680"/>
    </source>
</evidence>
<evidence type="ECO:0000313" key="1">
    <source>
        <dbReference type="EMBL" id="SDL49909.1"/>
    </source>
</evidence>
<sequence>MVHNSTVLDLEASDARAAHLAAIARRALFDYHSWGKHRGSITTCRQCAGDWVVATAVIER</sequence>
<dbReference type="RefSeq" id="WP_091212368.1">
    <property type="nucleotide sequence ID" value="NZ_FNHE01000001.1"/>
</dbReference>
<proteinExistence type="predicted"/>
<dbReference type="Proteomes" id="UP000198680">
    <property type="component" value="Unassembled WGS sequence"/>
</dbReference>
<reference evidence="2" key="1">
    <citation type="submission" date="2016-10" db="EMBL/GenBank/DDBJ databases">
        <authorList>
            <person name="Varghese N."/>
            <person name="Submissions S."/>
        </authorList>
    </citation>
    <scope>NUCLEOTIDE SEQUENCE [LARGE SCALE GENOMIC DNA]</scope>
    <source>
        <strain evidence="2">DSM 45419</strain>
    </source>
</reference>
<organism evidence="1 2">
    <name type="scientific">Geodermatophilus siccatus</name>
    <dbReference type="NCBI Taxonomy" id="1137991"/>
    <lineage>
        <taxon>Bacteria</taxon>
        <taxon>Bacillati</taxon>
        <taxon>Actinomycetota</taxon>
        <taxon>Actinomycetes</taxon>
        <taxon>Geodermatophilales</taxon>
        <taxon>Geodermatophilaceae</taxon>
        <taxon>Geodermatophilus</taxon>
    </lineage>
</organism>
<dbReference type="AlphaFoldDB" id="A0A1G9KJS2"/>
<name>A0A1G9KJS2_9ACTN</name>
<keyword evidence="2" id="KW-1185">Reference proteome</keyword>
<gene>
    <name evidence="1" type="ORF">SAMN05660642_00051</name>
</gene>
<protein>
    <submittedName>
        <fullName evidence="1">Uncharacterized protein</fullName>
    </submittedName>
</protein>
<accession>A0A1G9KJS2</accession>
<dbReference type="EMBL" id="FNHE01000001">
    <property type="protein sequence ID" value="SDL49909.1"/>
    <property type="molecule type" value="Genomic_DNA"/>
</dbReference>